<organism evidence="2 3">
    <name type="scientific">Duncaniella muris</name>
    <dbReference type="NCBI Taxonomy" id="2094150"/>
    <lineage>
        <taxon>Bacteria</taxon>
        <taxon>Pseudomonadati</taxon>
        <taxon>Bacteroidota</taxon>
        <taxon>Bacteroidia</taxon>
        <taxon>Bacteroidales</taxon>
        <taxon>Muribaculaceae</taxon>
        <taxon>Duncaniella</taxon>
    </lineage>
</organism>
<sequence length="90" mass="10285">MLEIILVSVLAIVATIFVVYHIGWRLSSAFAKRALFHVVFISTFVAFYVLFENTLFESVESGWLRFDLWSVLDRSDAPLPNNIRGPLQPL</sequence>
<gene>
    <name evidence="2" type="ORF">C5O23_12230</name>
</gene>
<evidence type="ECO:0000313" key="2">
    <source>
        <dbReference type="EMBL" id="PWB00648.1"/>
    </source>
</evidence>
<keyword evidence="1" id="KW-0812">Transmembrane</keyword>
<feature type="transmembrane region" description="Helical" evidence="1">
    <location>
        <begin position="34"/>
        <end position="51"/>
    </location>
</feature>
<dbReference type="EMBL" id="PUEC01000035">
    <property type="protein sequence ID" value="PWB00648.1"/>
    <property type="molecule type" value="Genomic_DNA"/>
</dbReference>
<dbReference type="GeneID" id="82527097"/>
<proteinExistence type="predicted"/>
<dbReference type="AlphaFoldDB" id="A0A2V1IM79"/>
<accession>A0A2V1IM79</accession>
<keyword evidence="1" id="KW-1133">Transmembrane helix</keyword>
<keyword evidence="3" id="KW-1185">Reference proteome</keyword>
<reference evidence="3" key="1">
    <citation type="submission" date="2018-02" db="EMBL/GenBank/DDBJ databases">
        <authorList>
            <person name="Clavel T."/>
            <person name="Strowig T."/>
        </authorList>
    </citation>
    <scope>NUCLEOTIDE SEQUENCE [LARGE SCALE GENOMIC DNA]</scope>
    <source>
        <strain evidence="3">DSM 103720</strain>
    </source>
</reference>
<dbReference type="Proteomes" id="UP000244905">
    <property type="component" value="Unassembled WGS sequence"/>
</dbReference>
<comment type="caution">
    <text evidence="2">The sequence shown here is derived from an EMBL/GenBank/DDBJ whole genome shotgun (WGS) entry which is preliminary data.</text>
</comment>
<dbReference type="RefSeq" id="WP_107033211.1">
    <property type="nucleotide sequence ID" value="NZ_CAJSYL010000002.1"/>
</dbReference>
<name>A0A2V1IM79_9BACT</name>
<keyword evidence="1" id="KW-0472">Membrane</keyword>
<protein>
    <submittedName>
        <fullName evidence="2">Uncharacterized protein</fullName>
    </submittedName>
</protein>
<feature type="transmembrane region" description="Helical" evidence="1">
    <location>
        <begin position="6"/>
        <end position="22"/>
    </location>
</feature>
<evidence type="ECO:0000256" key="1">
    <source>
        <dbReference type="SAM" id="Phobius"/>
    </source>
</evidence>
<evidence type="ECO:0000313" key="3">
    <source>
        <dbReference type="Proteomes" id="UP000244905"/>
    </source>
</evidence>